<gene>
    <name evidence="4" type="ORF">MOBUDSM44075_02047</name>
    <name evidence="3" type="ORF">WN67_21120</name>
</gene>
<dbReference type="AlphaFoldDB" id="A0A0J6W5Z2"/>
<name>A0A0J6W5Z2_9MYCO</name>
<proteinExistence type="predicted"/>
<keyword evidence="5" id="KW-1185">Reference proteome</keyword>
<dbReference type="RefSeq" id="WP_046365007.1">
    <property type="nucleotide sequence ID" value="NZ_CALTXN010000012.1"/>
</dbReference>
<evidence type="ECO:0000256" key="1">
    <source>
        <dbReference type="ARBA" id="ARBA00023239"/>
    </source>
</evidence>
<dbReference type="Proteomes" id="UP000034150">
    <property type="component" value="Unassembled WGS sequence"/>
</dbReference>
<dbReference type="STRING" id="1807.MOBUDSM44075_02047"/>
<evidence type="ECO:0000313" key="5">
    <source>
        <dbReference type="Proteomes" id="UP000034150"/>
    </source>
</evidence>
<dbReference type="Pfam" id="PF04909">
    <property type="entry name" value="Amidohydro_2"/>
    <property type="match status" value="1"/>
</dbReference>
<dbReference type="InterPro" id="IPR032466">
    <property type="entry name" value="Metal_Hydrolase"/>
</dbReference>
<organism evidence="4 6">
    <name type="scientific">Mycolicibacterium obuense</name>
    <dbReference type="NCBI Taxonomy" id="1807"/>
    <lineage>
        <taxon>Bacteria</taxon>
        <taxon>Bacillati</taxon>
        <taxon>Actinomycetota</taxon>
        <taxon>Actinomycetes</taxon>
        <taxon>Mycobacteriales</taxon>
        <taxon>Mycobacteriaceae</taxon>
        <taxon>Mycolicibacterium</taxon>
    </lineage>
</organism>
<dbReference type="OrthoDB" id="8673173at2"/>
<dbReference type="Proteomes" id="UP000036313">
    <property type="component" value="Unassembled WGS sequence"/>
</dbReference>
<reference evidence="3 5" key="2">
    <citation type="submission" date="2015-04" db="EMBL/GenBank/DDBJ databases">
        <title>Genome sequence of Mycobacterium obuense UC1.</title>
        <authorList>
            <person name="Greninger A.L."/>
            <person name="Cunningham G."/>
            <person name="Chiu C.Y."/>
            <person name="Miller S."/>
        </authorList>
    </citation>
    <scope>NUCLEOTIDE SEQUENCE [LARGE SCALE GENOMIC DNA]</scope>
    <source>
        <strain evidence="3 5">UC1</strain>
    </source>
</reference>
<dbReference type="EMBL" id="LAUZ02000082">
    <property type="protein sequence ID" value="KKE99988.1"/>
    <property type="molecule type" value="Genomic_DNA"/>
</dbReference>
<accession>A0A0J6W5Z2</accession>
<dbReference type="GO" id="GO:0016831">
    <property type="term" value="F:carboxy-lyase activity"/>
    <property type="evidence" value="ECO:0007669"/>
    <property type="project" value="InterPro"/>
</dbReference>
<keyword evidence="1" id="KW-0456">Lyase</keyword>
<dbReference type="EMBL" id="JYNU01000011">
    <property type="protein sequence ID" value="KMO77007.1"/>
    <property type="molecule type" value="Genomic_DNA"/>
</dbReference>
<dbReference type="GO" id="GO:0019748">
    <property type="term" value="P:secondary metabolic process"/>
    <property type="evidence" value="ECO:0007669"/>
    <property type="project" value="TreeGrafter"/>
</dbReference>
<dbReference type="GO" id="GO:0016787">
    <property type="term" value="F:hydrolase activity"/>
    <property type="evidence" value="ECO:0007669"/>
    <property type="project" value="UniProtKB-KW"/>
</dbReference>
<dbReference type="SUPFAM" id="SSF51556">
    <property type="entry name" value="Metallo-dependent hydrolases"/>
    <property type="match status" value="1"/>
</dbReference>
<dbReference type="PATRIC" id="fig|1807.13.peg.5018"/>
<protein>
    <submittedName>
        <fullName evidence="3">2-hydroxy-3-carboxy-6-oxo-7-methylocta-2, 4-dienoate decarboxylase</fullName>
    </submittedName>
    <submittedName>
        <fullName evidence="4">Amidohydrolase</fullName>
    </submittedName>
</protein>
<keyword evidence="4" id="KW-0378">Hydrolase</keyword>
<evidence type="ECO:0000259" key="2">
    <source>
        <dbReference type="Pfam" id="PF04909"/>
    </source>
</evidence>
<evidence type="ECO:0000313" key="3">
    <source>
        <dbReference type="EMBL" id="KKE99988.1"/>
    </source>
</evidence>
<comment type="caution">
    <text evidence="4">The sequence shown here is derived from an EMBL/GenBank/DDBJ whole genome shotgun (WGS) entry which is preliminary data.</text>
</comment>
<reference evidence="4 6" key="1">
    <citation type="journal article" date="2015" name="Genome Biol. Evol.">
        <title>Characterization of Three Mycobacterium spp. with Potential Use in Bioremediation by Genome Sequencing and Comparative Genomics.</title>
        <authorList>
            <person name="Das S."/>
            <person name="Pettersson B.M."/>
            <person name="Behra P.R."/>
            <person name="Ramesh M."/>
            <person name="Dasgupta S."/>
            <person name="Bhattacharya A."/>
            <person name="Kirsebom L.A."/>
        </authorList>
    </citation>
    <scope>NUCLEOTIDE SEQUENCE [LARGE SCALE GENOMIC DNA]</scope>
    <source>
        <strain evidence="4 6">DSM 44075</strain>
    </source>
</reference>
<sequence length="327" mass="34587">MSLRPGPIDVHAHWLPQHLFGLAPGSPLPPLRDHQGELHLGELPLSIETEAMSDVSRVLADTDAAGLGARVLSAPPFAFPVAEGDVDEFVGSYNDDLAQVCRDSDGRLVGLGLVSLHDPEAAAKQMAALAGTDGIHGIAMPPLLGTASFDVDPMREIVGAAADLDLAVLVHPMQLPRPEWSSHYLANLIGNPVESATAAAALTLGGVLDEFPTLRICLVHGGGCAPALVGRWAHGWQQRADVRGAGTRPPREMFSQLWFDTLTHDVPTLQLLRAQADPAHLMCGSDYPFDMGTATPLELPRAAGIDDAALEANARAFLGLDTGEHHE</sequence>
<dbReference type="PANTHER" id="PTHR21240">
    <property type="entry name" value="2-AMINO-3-CARBOXYLMUCONATE-6-SEMIALDEHYDE DECARBOXYLASE"/>
    <property type="match status" value="1"/>
</dbReference>
<dbReference type="InterPro" id="IPR006680">
    <property type="entry name" value="Amidohydro-rel"/>
</dbReference>
<evidence type="ECO:0000313" key="6">
    <source>
        <dbReference type="Proteomes" id="UP000036313"/>
    </source>
</evidence>
<feature type="domain" description="Amidohydrolase-related" evidence="2">
    <location>
        <begin position="8"/>
        <end position="316"/>
    </location>
</feature>
<dbReference type="PANTHER" id="PTHR21240:SF28">
    <property type="entry name" value="ISO-OROTATE DECARBOXYLASE (EUROFUNG)"/>
    <property type="match status" value="1"/>
</dbReference>
<evidence type="ECO:0000313" key="4">
    <source>
        <dbReference type="EMBL" id="KMO77007.1"/>
    </source>
</evidence>
<dbReference type="Gene3D" id="3.20.20.140">
    <property type="entry name" value="Metal-dependent hydrolases"/>
    <property type="match status" value="1"/>
</dbReference>
<dbReference type="InterPro" id="IPR032465">
    <property type="entry name" value="ACMSD"/>
</dbReference>
<dbReference type="GO" id="GO:0005737">
    <property type="term" value="C:cytoplasm"/>
    <property type="evidence" value="ECO:0007669"/>
    <property type="project" value="TreeGrafter"/>
</dbReference>